<sequence length="121" mass="13813">MEEKTMIQSQEITDYIHSYPTEIQDILMKTRATIQAAAPDSYEKMSYQMPTYYLNGNLVHFAAAKKHLGFYPTPSAISKFATELSAYKTSKGAVQFPYNQDIPYELIAKMVAFRVKENLAK</sequence>
<evidence type="ECO:0000313" key="3">
    <source>
        <dbReference type="Proteomes" id="UP000674938"/>
    </source>
</evidence>
<proteinExistence type="predicted"/>
<dbReference type="Pfam" id="PF08818">
    <property type="entry name" value="DUF1801"/>
    <property type="match status" value="1"/>
</dbReference>
<dbReference type="AlphaFoldDB" id="A0A940SUP9"/>
<keyword evidence="3" id="KW-1185">Reference proteome</keyword>
<gene>
    <name evidence="2" type="ORF">I6N95_26480</name>
</gene>
<dbReference type="SUPFAM" id="SSF159888">
    <property type="entry name" value="YdhG-like"/>
    <property type="match status" value="1"/>
</dbReference>
<name>A0A940SUP9_9ENTE</name>
<accession>A0A940SUP9</accession>
<evidence type="ECO:0000313" key="2">
    <source>
        <dbReference type="EMBL" id="MBP1044562.1"/>
    </source>
</evidence>
<protein>
    <submittedName>
        <fullName evidence="2">DUF1801 domain-containing protein</fullName>
    </submittedName>
</protein>
<dbReference type="Proteomes" id="UP000674938">
    <property type="component" value="Unassembled WGS sequence"/>
</dbReference>
<organism evidence="2 3">
    <name type="scientific">Vagococcus allomyrinae</name>
    <dbReference type="NCBI Taxonomy" id="2794353"/>
    <lineage>
        <taxon>Bacteria</taxon>
        <taxon>Bacillati</taxon>
        <taxon>Bacillota</taxon>
        <taxon>Bacilli</taxon>
        <taxon>Lactobacillales</taxon>
        <taxon>Enterococcaceae</taxon>
        <taxon>Vagococcus</taxon>
    </lineage>
</organism>
<comment type="caution">
    <text evidence="2">The sequence shown here is derived from an EMBL/GenBank/DDBJ whole genome shotgun (WGS) entry which is preliminary data.</text>
</comment>
<feature type="domain" description="YdhG-like" evidence="1">
    <location>
        <begin position="24"/>
        <end position="115"/>
    </location>
</feature>
<dbReference type="EMBL" id="JAEEGA010000032">
    <property type="protein sequence ID" value="MBP1044562.1"/>
    <property type="molecule type" value="Genomic_DNA"/>
</dbReference>
<evidence type="ECO:0000259" key="1">
    <source>
        <dbReference type="Pfam" id="PF08818"/>
    </source>
</evidence>
<dbReference type="InterPro" id="IPR014922">
    <property type="entry name" value="YdhG-like"/>
</dbReference>
<dbReference type="Gene3D" id="3.90.1150.200">
    <property type="match status" value="1"/>
</dbReference>
<reference evidence="2" key="1">
    <citation type="submission" date="2020-12" db="EMBL/GenBank/DDBJ databases">
        <title>Vagococcus allomyrinae sp. nov. and Enterococcus lavae sp. nov., isolated from the larvae of Allomyrina dichotoma.</title>
        <authorList>
            <person name="Lee S.D."/>
        </authorList>
    </citation>
    <scope>NUCLEOTIDE SEQUENCE</scope>
    <source>
        <strain evidence="2">BWB3-3</strain>
    </source>
</reference>